<sequence>MENTAKQWKQQLQYLLKGRDYESLIYTSAEDVPILPFYTSENVKSPYAVDIQTQVAVPLFVSDKEQTLKRIAFWQSQSVHFFLLNLHTELIQDEVQQWLPTDLHYLFTNALTVDTSTYQNTGASMVQQIAFGVAQMQEILTTSKVTTAFVKIAVGGSFLLEIAKLRAFRRLFSELYPTLPFHLIAEISHRGLSLLKSSHNQNYVQLAYEAAVLGGADYLLPKNSLFFKKNSVNTEKANVATIQQLTATRNATLLNGMYAIEAISYEMYKKALVLYQQVHKQGGLSVMLKSHSVQKQIRVKASQEQQFFNTQCTTFFPKNSTVEVYPRKEWDFYPFTKNHTADSLTPKRLWEPFEKRIKQEMYEQKQ</sequence>
<dbReference type="RefSeq" id="WP_128091966.1">
    <property type="nucleotide sequence ID" value="NZ_UARG01000017.1"/>
</dbReference>
<reference evidence="2 3" key="1">
    <citation type="submission" date="2018-06" db="EMBL/GenBank/DDBJ databases">
        <authorList>
            <consortium name="Pathogen Informatics"/>
            <person name="Doyle S."/>
        </authorList>
    </citation>
    <scope>NUCLEOTIDE SEQUENCE [LARGE SCALE GENOMIC DNA]</scope>
    <source>
        <strain evidence="2 3">NCTC11546</strain>
    </source>
</reference>
<dbReference type="PANTHER" id="PTHR48101:SF1">
    <property type="entry name" value="METHYLMALONYL-COA MUTASE, LARGE SUBUNIT"/>
    <property type="match status" value="1"/>
</dbReference>
<evidence type="ECO:0000259" key="1">
    <source>
        <dbReference type="Pfam" id="PF01642"/>
    </source>
</evidence>
<keyword evidence="2" id="KW-0413">Isomerase</keyword>
<dbReference type="AlphaFoldDB" id="A0A2X2RR75"/>
<proteinExistence type="predicted"/>
<organism evidence="2 3">
    <name type="scientific">Capnocytophaga ochracea</name>
    <dbReference type="NCBI Taxonomy" id="1018"/>
    <lineage>
        <taxon>Bacteria</taxon>
        <taxon>Pseudomonadati</taxon>
        <taxon>Bacteroidota</taxon>
        <taxon>Flavobacteriia</taxon>
        <taxon>Flavobacteriales</taxon>
        <taxon>Flavobacteriaceae</taxon>
        <taxon>Capnocytophaga</taxon>
    </lineage>
</organism>
<dbReference type="SUPFAM" id="SSF51703">
    <property type="entry name" value="Cobalamin (vitamin B12)-dependent enzymes"/>
    <property type="match status" value="1"/>
</dbReference>
<name>A0A2X2RR75_CAPOC</name>
<protein>
    <submittedName>
        <fullName evidence="2">Methylmalonyl-CoA mutase</fullName>
        <ecNumber evidence="2">5.4.99.2</ecNumber>
    </submittedName>
</protein>
<dbReference type="GO" id="GO:0031419">
    <property type="term" value="F:cobalamin binding"/>
    <property type="evidence" value="ECO:0007669"/>
    <property type="project" value="InterPro"/>
</dbReference>
<evidence type="ECO:0000313" key="2">
    <source>
        <dbReference type="EMBL" id="SQA79061.1"/>
    </source>
</evidence>
<dbReference type="EC" id="5.4.99.2" evidence="2"/>
<dbReference type="InterPro" id="IPR016176">
    <property type="entry name" value="Cbl-dep_enz_cat"/>
</dbReference>
<dbReference type="GO" id="GO:0004494">
    <property type="term" value="F:methylmalonyl-CoA mutase activity"/>
    <property type="evidence" value="ECO:0007669"/>
    <property type="project" value="UniProtKB-EC"/>
</dbReference>
<dbReference type="Proteomes" id="UP000249891">
    <property type="component" value="Unassembled WGS sequence"/>
</dbReference>
<dbReference type="Pfam" id="PF01642">
    <property type="entry name" value="MM_CoA_mutase"/>
    <property type="match status" value="1"/>
</dbReference>
<dbReference type="PANTHER" id="PTHR48101">
    <property type="entry name" value="METHYLMALONYL-COA MUTASE, MITOCHONDRIAL-RELATED"/>
    <property type="match status" value="1"/>
</dbReference>
<dbReference type="EMBL" id="UARG01000017">
    <property type="protein sequence ID" value="SQA79061.1"/>
    <property type="molecule type" value="Genomic_DNA"/>
</dbReference>
<dbReference type="InterPro" id="IPR006099">
    <property type="entry name" value="MeMalonylCoA_mutase_a/b_cat"/>
</dbReference>
<accession>A0A2X2RR75</accession>
<dbReference type="Gene3D" id="3.20.20.240">
    <property type="entry name" value="Methylmalonyl-CoA mutase"/>
    <property type="match status" value="1"/>
</dbReference>
<gene>
    <name evidence="2" type="primary">scpA</name>
    <name evidence="2" type="ORF">NCTC11546_02315</name>
</gene>
<feature type="domain" description="Methylmalonyl-CoA mutase alpha/beta chain catalytic" evidence="1">
    <location>
        <begin position="109"/>
        <end position="312"/>
    </location>
</feature>
<evidence type="ECO:0000313" key="3">
    <source>
        <dbReference type="Proteomes" id="UP000249891"/>
    </source>
</evidence>